<evidence type="ECO:0000313" key="2">
    <source>
        <dbReference type="EMBL" id="GAA5816678.1"/>
    </source>
</evidence>
<evidence type="ECO:0000256" key="1">
    <source>
        <dbReference type="SAM" id="MobiDB-lite"/>
    </source>
</evidence>
<dbReference type="EMBL" id="BAABUK010000034">
    <property type="protein sequence ID" value="GAA5816678.1"/>
    <property type="molecule type" value="Genomic_DNA"/>
</dbReference>
<sequence>MNTAVDISVTEESPSPTADTAAALYNYECTPQKEEDSIRVVSDSTDQNAEGTAISEEEGVQDNKFA</sequence>
<evidence type="ECO:0000313" key="3">
    <source>
        <dbReference type="Proteomes" id="UP001473302"/>
    </source>
</evidence>
<gene>
    <name evidence="2" type="ORF">MFLAVUS_010208</name>
</gene>
<reference evidence="2 3" key="1">
    <citation type="submission" date="2024-04" db="EMBL/GenBank/DDBJ databases">
        <title>genome sequences of Mucor flavus KT1a and Helicostylum pulchrum KT1b strains isolated from the surface of a dry-aged beef.</title>
        <authorList>
            <person name="Toyotome T."/>
            <person name="Hosono M."/>
            <person name="Torimaru M."/>
            <person name="Fukuda K."/>
            <person name="Mikami N."/>
        </authorList>
    </citation>
    <scope>NUCLEOTIDE SEQUENCE [LARGE SCALE GENOMIC DNA]</scope>
    <source>
        <strain evidence="2 3">KT1a</strain>
    </source>
</reference>
<protein>
    <submittedName>
        <fullName evidence="2">Uncharacterized protein</fullName>
    </submittedName>
</protein>
<name>A0ABP9ZC23_9FUNG</name>
<keyword evidence="3" id="KW-1185">Reference proteome</keyword>
<accession>A0ABP9ZC23</accession>
<dbReference type="Proteomes" id="UP001473302">
    <property type="component" value="Unassembled WGS sequence"/>
</dbReference>
<comment type="caution">
    <text evidence="2">The sequence shown here is derived from an EMBL/GenBank/DDBJ whole genome shotgun (WGS) entry which is preliminary data.</text>
</comment>
<organism evidence="2 3">
    <name type="scientific">Mucor flavus</name>
    <dbReference type="NCBI Taxonomy" id="439312"/>
    <lineage>
        <taxon>Eukaryota</taxon>
        <taxon>Fungi</taxon>
        <taxon>Fungi incertae sedis</taxon>
        <taxon>Mucoromycota</taxon>
        <taxon>Mucoromycotina</taxon>
        <taxon>Mucoromycetes</taxon>
        <taxon>Mucorales</taxon>
        <taxon>Mucorineae</taxon>
        <taxon>Mucoraceae</taxon>
        <taxon>Mucor</taxon>
    </lineage>
</organism>
<feature type="region of interest" description="Disordered" evidence="1">
    <location>
        <begin position="32"/>
        <end position="66"/>
    </location>
</feature>
<proteinExistence type="predicted"/>